<keyword evidence="3 6" id="KW-0819">tRNA processing</keyword>
<comment type="similarity">
    <text evidence="6">Belongs to the WD repeat TRM82 family.</text>
</comment>
<dbReference type="EMBL" id="KZ613912">
    <property type="protein sequence ID" value="PMD51730.1"/>
    <property type="molecule type" value="Genomic_DNA"/>
</dbReference>
<dbReference type="FunCoup" id="A0A2J6SLY2">
    <property type="interactions" value="263"/>
</dbReference>
<comment type="subcellular location">
    <subcellularLocation>
        <location evidence="1 6">Nucleus</location>
    </subcellularLocation>
</comment>
<keyword evidence="5 6" id="KW-0539">Nucleus</keyword>
<evidence type="ECO:0000256" key="2">
    <source>
        <dbReference type="ARBA" id="ARBA00022574"/>
    </source>
</evidence>
<proteinExistence type="inferred from homology"/>
<dbReference type="InterPro" id="IPR015943">
    <property type="entry name" value="WD40/YVTN_repeat-like_dom_sf"/>
</dbReference>
<keyword evidence="9" id="KW-0808">Transferase</keyword>
<sequence length="530" mass="58097">MSPRMPYQCMVQRGNLLIAARGSSIDSFRDGSLLSTWKCPSIQAAGSTRPSLEVTTELVTQHYETSSVEIYTDSAPPAKKRKLSTSGPVEANSVTKEGKKKQNSRSDAVQSGLEAPAVIALAITKDGRHVIAVTGEDKSIRVFENVQEDGVHRLKQLSQRAMPKRPCALAVTNDSSTIITADKFGDVYSLPLILLEISGTPKSATHTPEPAAKSFTPAANELTIHSQRNRKALENQRRQTNKTAEKSEPVFEHKLLLGHVSMLTDIALVALGVRNYIITADRDEHIRISRGIPQTHVIEGFCLGHSEFVSRICVPPDRPHLLVSGGGDDELFVWEWECGNLVSKADLKGYVSAVMQEFDRTEESDIPVESSKIAVSGIYCTQQALNDSFQTIVVVTCESIPAAFAFVLTAENRLEYLQTLKLPGNALAIVFGTSLKEGEFDVSNRLVVSIDTTHKLGSRTEEREDASQNLNPLQSYIFQNGKIVQDGTFQLAIAKQDEGEANGSGASGRLTNLLYSLENLRKREGDMREE</sequence>
<dbReference type="InterPro" id="IPR028884">
    <property type="entry name" value="Trm82"/>
</dbReference>
<gene>
    <name evidence="9" type="ORF">K444DRAFT_636991</name>
</gene>
<evidence type="ECO:0000256" key="7">
    <source>
        <dbReference type="PROSITE-ProRule" id="PRU00221"/>
    </source>
</evidence>
<evidence type="ECO:0000256" key="1">
    <source>
        <dbReference type="ARBA" id="ARBA00004123"/>
    </source>
</evidence>
<evidence type="ECO:0000313" key="10">
    <source>
        <dbReference type="Proteomes" id="UP000235371"/>
    </source>
</evidence>
<dbReference type="AlphaFoldDB" id="A0A2J6SLY2"/>
<evidence type="ECO:0000256" key="6">
    <source>
        <dbReference type="HAMAP-Rule" id="MF_03056"/>
    </source>
</evidence>
<evidence type="ECO:0000256" key="8">
    <source>
        <dbReference type="SAM" id="MobiDB-lite"/>
    </source>
</evidence>
<dbReference type="SUPFAM" id="SSF50978">
    <property type="entry name" value="WD40 repeat-like"/>
    <property type="match status" value="1"/>
</dbReference>
<dbReference type="InterPro" id="IPR036322">
    <property type="entry name" value="WD40_repeat_dom_sf"/>
</dbReference>
<dbReference type="PROSITE" id="PS50082">
    <property type="entry name" value="WD_REPEATS_2"/>
    <property type="match status" value="1"/>
</dbReference>
<keyword evidence="9" id="KW-0489">Methyltransferase</keyword>
<keyword evidence="10" id="KW-1185">Reference proteome</keyword>
<dbReference type="UniPathway" id="UPA00989"/>
<dbReference type="PANTHER" id="PTHR16288">
    <property type="entry name" value="WD40 REPEAT PROTEIN 4"/>
    <property type="match status" value="1"/>
</dbReference>
<dbReference type="SMART" id="SM00320">
    <property type="entry name" value="WD40"/>
    <property type="match status" value="3"/>
</dbReference>
<evidence type="ECO:0000256" key="3">
    <source>
        <dbReference type="ARBA" id="ARBA00022694"/>
    </source>
</evidence>
<organism evidence="9 10">
    <name type="scientific">Hyaloscypha bicolor E</name>
    <dbReference type="NCBI Taxonomy" id="1095630"/>
    <lineage>
        <taxon>Eukaryota</taxon>
        <taxon>Fungi</taxon>
        <taxon>Dikarya</taxon>
        <taxon>Ascomycota</taxon>
        <taxon>Pezizomycotina</taxon>
        <taxon>Leotiomycetes</taxon>
        <taxon>Helotiales</taxon>
        <taxon>Hyaloscyphaceae</taxon>
        <taxon>Hyaloscypha</taxon>
        <taxon>Hyaloscypha bicolor</taxon>
    </lineage>
</organism>
<comment type="pathway">
    <text evidence="6">tRNA modification; N(7)-methylguanine-tRNA biosynthesis.</text>
</comment>
<keyword evidence="4 6" id="KW-0677">Repeat</keyword>
<dbReference type="HAMAP" id="MF_03056">
    <property type="entry name" value="TRM82"/>
    <property type="match status" value="1"/>
</dbReference>
<dbReference type="InParanoid" id="A0A2J6SLY2"/>
<dbReference type="GeneID" id="36592145"/>
<evidence type="ECO:0000256" key="5">
    <source>
        <dbReference type="ARBA" id="ARBA00023242"/>
    </source>
</evidence>
<dbReference type="Pfam" id="PF00400">
    <property type="entry name" value="WD40"/>
    <property type="match status" value="1"/>
</dbReference>
<dbReference type="GO" id="GO:0005634">
    <property type="term" value="C:nucleus"/>
    <property type="evidence" value="ECO:0007669"/>
    <property type="project" value="UniProtKB-SubCell"/>
</dbReference>
<comment type="function">
    <text evidence="6">Required for the formation of N(7)-methylguanine at position 46 (m7G46) in tRNA. In the complex, it is required to stabilize and induce conformational changes of the catalytic subunit.</text>
</comment>
<dbReference type="GO" id="GO:0043527">
    <property type="term" value="C:tRNA methyltransferase complex"/>
    <property type="evidence" value="ECO:0007669"/>
    <property type="project" value="TreeGrafter"/>
</dbReference>
<dbReference type="GO" id="GO:0008168">
    <property type="term" value="F:methyltransferase activity"/>
    <property type="evidence" value="ECO:0007669"/>
    <property type="project" value="UniProtKB-KW"/>
</dbReference>
<dbReference type="InterPro" id="IPR001680">
    <property type="entry name" value="WD40_rpt"/>
</dbReference>
<feature type="repeat" description="WD" evidence="7">
    <location>
        <begin position="302"/>
        <end position="344"/>
    </location>
</feature>
<protein>
    <submittedName>
        <fullName evidence="9">Guanine-N(7)--methyltransferase subunit trm82</fullName>
    </submittedName>
</protein>
<evidence type="ECO:0000256" key="4">
    <source>
        <dbReference type="ARBA" id="ARBA00022737"/>
    </source>
</evidence>
<dbReference type="Proteomes" id="UP000235371">
    <property type="component" value="Unassembled WGS sequence"/>
</dbReference>
<dbReference type="RefSeq" id="XP_024728634.1">
    <property type="nucleotide sequence ID" value="XM_024884068.1"/>
</dbReference>
<feature type="compositionally biased region" description="Polar residues" evidence="8">
    <location>
        <begin position="84"/>
        <end position="95"/>
    </location>
</feature>
<reference evidence="9 10" key="1">
    <citation type="submission" date="2016-04" db="EMBL/GenBank/DDBJ databases">
        <title>A degradative enzymes factory behind the ericoid mycorrhizal symbiosis.</title>
        <authorList>
            <consortium name="DOE Joint Genome Institute"/>
            <person name="Martino E."/>
            <person name="Morin E."/>
            <person name="Grelet G."/>
            <person name="Kuo A."/>
            <person name="Kohler A."/>
            <person name="Daghino S."/>
            <person name="Barry K."/>
            <person name="Choi C."/>
            <person name="Cichocki N."/>
            <person name="Clum A."/>
            <person name="Copeland A."/>
            <person name="Hainaut M."/>
            <person name="Haridas S."/>
            <person name="Labutti K."/>
            <person name="Lindquist E."/>
            <person name="Lipzen A."/>
            <person name="Khouja H.-R."/>
            <person name="Murat C."/>
            <person name="Ohm R."/>
            <person name="Olson A."/>
            <person name="Spatafora J."/>
            <person name="Veneault-Fourrey C."/>
            <person name="Henrissat B."/>
            <person name="Grigoriev I."/>
            <person name="Martin F."/>
            <person name="Perotto S."/>
        </authorList>
    </citation>
    <scope>NUCLEOTIDE SEQUENCE [LARGE SCALE GENOMIC DNA]</scope>
    <source>
        <strain evidence="9 10">E</strain>
    </source>
</reference>
<dbReference type="GO" id="GO:0005829">
    <property type="term" value="C:cytosol"/>
    <property type="evidence" value="ECO:0007669"/>
    <property type="project" value="TreeGrafter"/>
</dbReference>
<dbReference type="PANTHER" id="PTHR16288:SF0">
    <property type="entry name" value="TRNA (GUANINE-N(7)-)-METHYLTRANSFERASE NON-CATALYTIC SUBUNIT WDR4"/>
    <property type="match status" value="1"/>
</dbReference>
<dbReference type="STRING" id="1095630.A0A2J6SLY2"/>
<name>A0A2J6SLY2_9HELO</name>
<dbReference type="GO" id="GO:0106004">
    <property type="term" value="P:tRNA (guanine-N7)-methylation"/>
    <property type="evidence" value="ECO:0007669"/>
    <property type="project" value="UniProtKB-UniRule"/>
</dbReference>
<dbReference type="Gene3D" id="2.130.10.10">
    <property type="entry name" value="YVTN repeat-like/Quinoprotein amine dehydrogenase"/>
    <property type="match status" value="1"/>
</dbReference>
<feature type="region of interest" description="Disordered" evidence="8">
    <location>
        <begin position="73"/>
        <end position="109"/>
    </location>
</feature>
<keyword evidence="2 6" id="KW-0853">WD repeat</keyword>
<evidence type="ECO:0000313" key="9">
    <source>
        <dbReference type="EMBL" id="PMD51730.1"/>
    </source>
</evidence>
<accession>A0A2J6SLY2</accession>
<dbReference type="OrthoDB" id="339900at2759"/>